<evidence type="ECO:0000313" key="2">
    <source>
        <dbReference type="EMBL" id="MFG6108723.1"/>
    </source>
</evidence>
<evidence type="ECO:0000313" key="3">
    <source>
        <dbReference type="Proteomes" id="UP001605261"/>
    </source>
</evidence>
<keyword evidence="1" id="KW-0732">Signal</keyword>
<reference evidence="2 3" key="1">
    <citation type="submission" date="2024-09" db="EMBL/GenBank/DDBJ databases">
        <authorList>
            <consortium name="All-Russian atlas of soil microorganisms"/>
            <consortium name="as a basis for the search for new antimicrobial producers and enzymes with unique properties"/>
            <person name="Sokolova E.A."/>
            <person name="Voronina E.N."/>
        </authorList>
    </citation>
    <scope>NUCLEOTIDE SEQUENCE [LARGE SCALE GENOMIC DNA]</scope>
    <source>
        <strain evidence="2 3">AF-22b-331.1</strain>
    </source>
</reference>
<dbReference type="EMBL" id="JBHGCJ010000003">
    <property type="protein sequence ID" value="MFG6108723.1"/>
    <property type="molecule type" value="Genomic_DNA"/>
</dbReference>
<proteinExistence type="predicted"/>
<evidence type="ECO:0000256" key="1">
    <source>
        <dbReference type="SAM" id="SignalP"/>
    </source>
</evidence>
<accession>A0ABW7CUT9</accession>
<protein>
    <recommendedName>
        <fullName evidence="4">Secreted protein</fullName>
    </recommendedName>
</protein>
<feature type="chain" id="PRO_5047188451" description="Secreted protein" evidence="1">
    <location>
        <begin position="27"/>
        <end position="141"/>
    </location>
</feature>
<keyword evidence="3" id="KW-1185">Reference proteome</keyword>
<comment type="caution">
    <text evidence="2">The sequence shown here is derived from an EMBL/GenBank/DDBJ whole genome shotgun (WGS) entry which is preliminary data.</text>
</comment>
<feature type="signal peptide" evidence="1">
    <location>
        <begin position="1"/>
        <end position="26"/>
    </location>
</feature>
<dbReference type="Proteomes" id="UP001605261">
    <property type="component" value="Unassembled WGS sequence"/>
</dbReference>
<evidence type="ECO:0008006" key="4">
    <source>
        <dbReference type="Google" id="ProtNLM"/>
    </source>
</evidence>
<name>A0ABW7CUT9_9GAMM</name>
<sequence>MNALSFTPRAMACALLCLGLAGTSRAEGTLGADAKARADAWIGRDASELLVQLRVDGGRLEIDEDDTSMETYYTSNTKKPGWTENVYGSVGDLRYIDHQVQHPPEHRCDITYVADRDGIIRRWEHDGPQCDTDIVGPKPRR</sequence>
<gene>
    <name evidence="2" type="ORF">ACEU0G_002715</name>
</gene>
<organism evidence="2 3">
    <name type="scientific">Stenotrophomonas nematodicola</name>
    <dbReference type="NCBI Taxonomy" id="2656746"/>
    <lineage>
        <taxon>Bacteria</taxon>
        <taxon>Pseudomonadati</taxon>
        <taxon>Pseudomonadota</taxon>
        <taxon>Gammaproteobacteria</taxon>
        <taxon>Lysobacterales</taxon>
        <taxon>Lysobacteraceae</taxon>
        <taxon>Stenotrophomonas</taxon>
    </lineage>
</organism>
<dbReference type="RefSeq" id="WP_394162063.1">
    <property type="nucleotide sequence ID" value="NZ_JBHGCJ010000003.1"/>
</dbReference>